<sequence length="183" mass="19876">MRSFWAEGFEAASIDRLCRAMNMPRASLYQLFGDKQGLFMSALDRYGETRVSRVIAALGPVGSLAEDLSAFFDEVIHLATSDRGTPGCLISCVLADAAGTNPVFTAELDRRFTAMEHRIEERLLLARWPVDAKISASAVAGMIASVARGMTLKARSGQTADELLPIARTALMAVTRLADHIEK</sequence>
<dbReference type="InterPro" id="IPR036271">
    <property type="entry name" value="Tet_transcr_reg_TetR-rel_C_sf"/>
</dbReference>
<evidence type="ECO:0000256" key="2">
    <source>
        <dbReference type="ARBA" id="ARBA00023125"/>
    </source>
</evidence>
<dbReference type="InterPro" id="IPR009057">
    <property type="entry name" value="Homeodomain-like_sf"/>
</dbReference>
<reference evidence="6" key="2">
    <citation type="submission" date="2023-07" db="EMBL/GenBank/DDBJ databases">
        <authorList>
            <person name="Sun H."/>
        </authorList>
    </citation>
    <scope>NUCLEOTIDE SEQUENCE</scope>
    <source>
        <strain evidence="6">05753</strain>
    </source>
</reference>
<dbReference type="PANTHER" id="PTHR47506">
    <property type="entry name" value="TRANSCRIPTIONAL REGULATORY PROTEIN"/>
    <property type="match status" value="1"/>
</dbReference>
<dbReference type="SUPFAM" id="SSF48498">
    <property type="entry name" value="Tetracyclin repressor-like, C-terminal domain"/>
    <property type="match status" value="1"/>
</dbReference>
<keyword evidence="2 4" id="KW-0238">DNA-binding</keyword>
<evidence type="ECO:0000256" key="3">
    <source>
        <dbReference type="ARBA" id="ARBA00023163"/>
    </source>
</evidence>
<dbReference type="Proteomes" id="UP001169006">
    <property type="component" value="Unassembled WGS sequence"/>
</dbReference>
<evidence type="ECO:0000256" key="4">
    <source>
        <dbReference type="PROSITE-ProRule" id="PRU00335"/>
    </source>
</evidence>
<dbReference type="PANTHER" id="PTHR47506:SF1">
    <property type="entry name" value="HTH-TYPE TRANSCRIPTIONAL REGULATOR YJDC"/>
    <property type="match status" value="1"/>
</dbReference>
<evidence type="ECO:0000313" key="7">
    <source>
        <dbReference type="Proteomes" id="UP001169006"/>
    </source>
</evidence>
<dbReference type="SUPFAM" id="SSF46689">
    <property type="entry name" value="Homeodomain-like"/>
    <property type="match status" value="1"/>
</dbReference>
<evidence type="ECO:0000313" key="6">
    <source>
        <dbReference type="EMBL" id="MDO1585663.1"/>
    </source>
</evidence>
<comment type="caution">
    <text evidence="6">The sequence shown here is derived from an EMBL/GenBank/DDBJ whole genome shotgun (WGS) entry which is preliminary data.</text>
</comment>
<protein>
    <submittedName>
        <fullName evidence="6">TetR/AcrR family transcriptional regulator</fullName>
    </submittedName>
</protein>
<name>A0ABT8T691_9HYPH</name>
<keyword evidence="7" id="KW-1185">Reference proteome</keyword>
<reference evidence="6" key="1">
    <citation type="journal article" date="2015" name="Int. J. Syst. Evol. Microbiol.">
        <title>Rhizobium oryzicola sp. nov., potential plant-growth-promoting endophytic bacteria isolated from rice roots.</title>
        <authorList>
            <person name="Zhang X.X."/>
            <person name="Gao J.S."/>
            <person name="Cao Y.H."/>
            <person name="Sheirdil R.A."/>
            <person name="Wang X.C."/>
            <person name="Zhang L."/>
        </authorList>
    </citation>
    <scope>NUCLEOTIDE SEQUENCE</scope>
    <source>
        <strain evidence="6">05753</strain>
    </source>
</reference>
<organism evidence="6 7">
    <name type="scientific">Rhizobium oryzicola</name>
    <dbReference type="NCBI Taxonomy" id="1232668"/>
    <lineage>
        <taxon>Bacteria</taxon>
        <taxon>Pseudomonadati</taxon>
        <taxon>Pseudomonadota</taxon>
        <taxon>Alphaproteobacteria</taxon>
        <taxon>Hyphomicrobiales</taxon>
        <taxon>Rhizobiaceae</taxon>
        <taxon>Rhizobium/Agrobacterium group</taxon>
        <taxon>Rhizobium</taxon>
    </lineage>
</organism>
<evidence type="ECO:0000256" key="1">
    <source>
        <dbReference type="ARBA" id="ARBA00023015"/>
    </source>
</evidence>
<dbReference type="EMBL" id="JAUKWQ010000021">
    <property type="protein sequence ID" value="MDO1585663.1"/>
    <property type="molecule type" value="Genomic_DNA"/>
</dbReference>
<dbReference type="Pfam" id="PF21993">
    <property type="entry name" value="TetR_C_13_2"/>
    <property type="match status" value="1"/>
</dbReference>
<accession>A0ABT8T691</accession>
<keyword evidence="1" id="KW-0805">Transcription regulation</keyword>
<dbReference type="Gene3D" id="1.10.10.60">
    <property type="entry name" value="Homeodomain-like"/>
    <property type="match status" value="1"/>
</dbReference>
<dbReference type="RefSeq" id="WP_296097891.1">
    <property type="nucleotide sequence ID" value="NZ_JAUKWQ010000021.1"/>
</dbReference>
<dbReference type="Pfam" id="PF00440">
    <property type="entry name" value="TetR_N"/>
    <property type="match status" value="1"/>
</dbReference>
<keyword evidence="3" id="KW-0804">Transcription</keyword>
<feature type="DNA-binding region" description="H-T-H motif" evidence="4">
    <location>
        <begin position="13"/>
        <end position="32"/>
    </location>
</feature>
<gene>
    <name evidence="6" type="ORF">Q2T52_26555</name>
</gene>
<evidence type="ECO:0000259" key="5">
    <source>
        <dbReference type="PROSITE" id="PS50977"/>
    </source>
</evidence>
<proteinExistence type="predicted"/>
<dbReference type="InterPro" id="IPR001647">
    <property type="entry name" value="HTH_TetR"/>
</dbReference>
<dbReference type="InterPro" id="IPR054156">
    <property type="entry name" value="YxaF_TetR_C"/>
</dbReference>
<dbReference type="Gene3D" id="1.10.357.10">
    <property type="entry name" value="Tetracycline Repressor, domain 2"/>
    <property type="match status" value="1"/>
</dbReference>
<dbReference type="PROSITE" id="PS50977">
    <property type="entry name" value="HTH_TETR_2"/>
    <property type="match status" value="1"/>
</dbReference>
<feature type="domain" description="HTH tetR-type" evidence="5">
    <location>
        <begin position="1"/>
        <end position="50"/>
    </location>
</feature>